<feature type="domain" description="DOCKER" evidence="11">
    <location>
        <begin position="1212"/>
        <end position="1626"/>
    </location>
</feature>
<dbReference type="PROSITE" id="PS51650">
    <property type="entry name" value="C2_DOCK"/>
    <property type="match status" value="1"/>
</dbReference>
<dbReference type="InterPro" id="IPR027007">
    <property type="entry name" value="C2_DOCK-type_domain"/>
</dbReference>
<keyword evidence="5" id="KW-0344">Guanine-nucleotide releasing factor</keyword>
<proteinExistence type="inferred from homology"/>
<keyword evidence="2 6" id="KW-0728">SH3 domain</keyword>
<feature type="domain" description="SH3" evidence="9">
    <location>
        <begin position="5"/>
        <end position="71"/>
    </location>
</feature>
<evidence type="ECO:0000259" key="11">
    <source>
        <dbReference type="PROSITE" id="PS51651"/>
    </source>
</evidence>
<dbReference type="SUPFAM" id="SSF50044">
    <property type="entry name" value="SH3-domain"/>
    <property type="match status" value="1"/>
</dbReference>
<evidence type="ECO:0000256" key="4">
    <source>
        <dbReference type="ARBA" id="ARBA00022553"/>
    </source>
</evidence>
<name>A0A0N5A2G7_PARTI</name>
<organism evidence="12 13">
    <name type="scientific">Parastrongyloides trichosuri</name>
    <name type="common">Possum-specific nematode worm</name>
    <dbReference type="NCBI Taxonomy" id="131310"/>
    <lineage>
        <taxon>Eukaryota</taxon>
        <taxon>Metazoa</taxon>
        <taxon>Ecdysozoa</taxon>
        <taxon>Nematoda</taxon>
        <taxon>Chromadorea</taxon>
        <taxon>Rhabditida</taxon>
        <taxon>Tylenchina</taxon>
        <taxon>Panagrolaimomorpha</taxon>
        <taxon>Strongyloidoidea</taxon>
        <taxon>Strongyloididae</taxon>
        <taxon>Parastrongyloides</taxon>
    </lineage>
</organism>
<dbReference type="InterPro" id="IPR036028">
    <property type="entry name" value="SH3-like_dom_sf"/>
</dbReference>
<feature type="domain" description="C2 DOCK-type" evidence="10">
    <location>
        <begin position="418"/>
        <end position="582"/>
    </location>
</feature>
<reference evidence="13" key="1">
    <citation type="submission" date="2017-02" db="UniProtKB">
        <authorList>
            <consortium name="WormBaseParasite"/>
        </authorList>
    </citation>
    <scope>IDENTIFICATION</scope>
</reference>
<dbReference type="SMART" id="SM00326">
    <property type="entry name" value="SH3"/>
    <property type="match status" value="1"/>
</dbReference>
<dbReference type="InterPro" id="IPR042455">
    <property type="entry name" value="DOCK_N_sub1"/>
</dbReference>
<evidence type="ECO:0000313" key="13">
    <source>
        <dbReference type="WBParaSite" id="PTRK_0001583000.1"/>
    </source>
</evidence>
<accession>A0A0N5A2G7</accession>
<evidence type="ECO:0000259" key="10">
    <source>
        <dbReference type="PROSITE" id="PS51650"/>
    </source>
</evidence>
<dbReference type="PROSITE" id="PS51651">
    <property type="entry name" value="DOCKER"/>
    <property type="match status" value="1"/>
</dbReference>
<dbReference type="CDD" id="cd11684">
    <property type="entry name" value="DHR2_DOCK"/>
    <property type="match status" value="1"/>
</dbReference>
<dbReference type="InterPro" id="IPR032376">
    <property type="entry name" value="DOCK_N"/>
</dbReference>
<dbReference type="InterPro" id="IPR043161">
    <property type="entry name" value="DOCK_C_lobe_A"/>
</dbReference>
<dbReference type="InterPro" id="IPR043162">
    <property type="entry name" value="DOCK_C_lobe_C"/>
</dbReference>
<keyword evidence="4" id="KW-0597">Phosphoprotein</keyword>
<dbReference type="GO" id="GO:0005737">
    <property type="term" value="C:cytoplasm"/>
    <property type="evidence" value="ECO:0007669"/>
    <property type="project" value="UniProtKB-SubCell"/>
</dbReference>
<dbReference type="Gene3D" id="1.20.1270.350">
    <property type="entry name" value="Dedicator of cytokinesis N-terminal subdomain"/>
    <property type="match status" value="1"/>
</dbReference>
<dbReference type="Gene3D" id="2.30.30.40">
    <property type="entry name" value="SH3 Domains"/>
    <property type="match status" value="1"/>
</dbReference>
<evidence type="ECO:0000256" key="3">
    <source>
        <dbReference type="ARBA" id="ARBA00022490"/>
    </source>
</evidence>
<dbReference type="InterPro" id="IPR001452">
    <property type="entry name" value="SH3_domain"/>
</dbReference>
<dbReference type="InterPro" id="IPR027357">
    <property type="entry name" value="DOCKER_dom"/>
</dbReference>
<evidence type="ECO:0000313" key="12">
    <source>
        <dbReference type="Proteomes" id="UP000038045"/>
    </source>
</evidence>
<dbReference type="PROSITE" id="PS50002">
    <property type="entry name" value="SH3"/>
    <property type="match status" value="1"/>
</dbReference>
<evidence type="ECO:0000256" key="6">
    <source>
        <dbReference type="PROSITE-ProRule" id="PRU00192"/>
    </source>
</evidence>
<comment type="similarity">
    <text evidence="7">Belongs to the DOCK family.</text>
</comment>
<dbReference type="InterPro" id="IPR056372">
    <property type="entry name" value="TPR_DOCK"/>
</dbReference>
<dbReference type="Pfam" id="PF20421">
    <property type="entry name" value="DHR-2_Lobe_C"/>
    <property type="match status" value="1"/>
</dbReference>
<dbReference type="GO" id="GO:0005085">
    <property type="term" value="F:guanyl-nucleotide exchange factor activity"/>
    <property type="evidence" value="ECO:0007669"/>
    <property type="project" value="UniProtKB-KW"/>
</dbReference>
<evidence type="ECO:0000256" key="1">
    <source>
        <dbReference type="ARBA" id="ARBA00004496"/>
    </source>
</evidence>
<comment type="subcellular location">
    <subcellularLocation>
        <location evidence="1">Cytoplasm</location>
    </subcellularLocation>
</comment>
<dbReference type="Pfam" id="PF06920">
    <property type="entry name" value="DHR-2_Lobe_A"/>
    <property type="match status" value="1"/>
</dbReference>
<evidence type="ECO:0000256" key="2">
    <source>
        <dbReference type="ARBA" id="ARBA00022443"/>
    </source>
</evidence>
<dbReference type="Gene3D" id="1.25.40.410">
    <property type="match status" value="1"/>
</dbReference>
<dbReference type="Pfam" id="PF14429">
    <property type="entry name" value="DOCK-C2"/>
    <property type="match status" value="1"/>
</dbReference>
<dbReference type="WBParaSite" id="PTRK_0001583000.1">
    <property type="protein sequence ID" value="PTRK_0001583000.1"/>
    <property type="gene ID" value="PTRK_0001583000"/>
</dbReference>
<dbReference type="PANTHER" id="PTHR45653:SF10">
    <property type="entry name" value="MYOBLAST CITY, ISOFORM B"/>
    <property type="match status" value="1"/>
</dbReference>
<dbReference type="InterPro" id="IPR035892">
    <property type="entry name" value="C2_domain_sf"/>
</dbReference>
<evidence type="ECO:0000256" key="7">
    <source>
        <dbReference type="PROSITE-ProRule" id="PRU00983"/>
    </source>
</evidence>
<feature type="region of interest" description="Disordered" evidence="8">
    <location>
        <begin position="1751"/>
        <end position="1790"/>
    </location>
</feature>
<dbReference type="Gene3D" id="1.20.58.740">
    <property type="match status" value="1"/>
</dbReference>
<keyword evidence="12" id="KW-1185">Reference proteome</keyword>
<evidence type="ECO:0000256" key="5">
    <source>
        <dbReference type="ARBA" id="ARBA00022658"/>
    </source>
</evidence>
<dbReference type="GO" id="GO:0005886">
    <property type="term" value="C:plasma membrane"/>
    <property type="evidence" value="ECO:0007669"/>
    <property type="project" value="TreeGrafter"/>
</dbReference>
<feature type="compositionally biased region" description="Low complexity" evidence="8">
    <location>
        <begin position="1768"/>
        <end position="1790"/>
    </location>
</feature>
<dbReference type="PANTHER" id="PTHR45653">
    <property type="entry name" value="DEDICATOR OF CYTOKINESIS"/>
    <property type="match status" value="1"/>
</dbReference>
<dbReference type="GO" id="GO:0007520">
    <property type="term" value="P:myoblast fusion"/>
    <property type="evidence" value="ECO:0007669"/>
    <property type="project" value="TreeGrafter"/>
</dbReference>
<dbReference type="GO" id="GO:0031267">
    <property type="term" value="F:small GTPase binding"/>
    <property type="evidence" value="ECO:0007669"/>
    <property type="project" value="TreeGrafter"/>
</dbReference>
<evidence type="ECO:0000256" key="8">
    <source>
        <dbReference type="SAM" id="MobiDB-lite"/>
    </source>
</evidence>
<dbReference type="Pfam" id="PF16172">
    <property type="entry name" value="DOCK_N"/>
    <property type="match status" value="1"/>
</dbReference>
<dbReference type="GO" id="GO:0016477">
    <property type="term" value="P:cell migration"/>
    <property type="evidence" value="ECO:0007669"/>
    <property type="project" value="TreeGrafter"/>
</dbReference>
<protein>
    <submittedName>
        <fullName evidence="13">SH3 domain-containing protein</fullName>
    </submittedName>
</protein>
<dbReference type="Proteomes" id="UP000038045">
    <property type="component" value="Unplaced"/>
</dbReference>
<dbReference type="InterPro" id="IPR046769">
    <property type="entry name" value="DOCKER_Lobe_A"/>
</dbReference>
<sequence length="1797" mass="209947">MKSNKGYICCIAIDSFIPENQPPSNQKYLTFYTGERLRIESSYNDWCYGCLDEDPTKKGIFPSNFVTRATKNFDVILKNENNGIDDKEGDESQDLLKEITQIVRKWWSHIRQNYDSVNNYNDYDRAFNIMEDLMVTRKRILSRSIPTEEIKEFKNKIHKKIDIVDTILNLEMKIRDEYGRVVEPGSLSIIETYEEHVTSYNKIKKMCKHDVLSNTEGNFGIFLQFHSTTISVNCDVEIKVSLYDMEKCEFFSESFVFLWNYRSGSFYDTYCQLMFVELDNICKEVGRVFIVLQVSKISPLENKTPNKKGGNPEVWGRQPFAFGMKDIYSILENSVEGVKGELNFKLDKVWSFDYFLKGDKTLRAERSDGKIELMCTTQVYKGHLNQIRENAFKLFSVNPTVIIPPIKHTEITYEDDPVNEFHLTLLNGDFNGFKVTDKSIEVRVQVMDEKGNTLMDSVEYTNPNGIQARSIYDSNVIIGNDKPKWNELIKLTIKNHYQENIHIRFLFFNKKMNEKAKTERGPFALSFIPLLKDFQLVNEGDHDLLVYKMDSTKFEEHDVSYTNLPSYRYEIRNNTKLSSRLSHSYLSLSEKNNFFIHLKMYSTILTHNQLIINLLQWKMNKLDTRKNLREILSSNDLYLDVEVLRMLPYICDTLFEIWDEIPDLEVQVFRTLIHILRSTHEPKLRYFDTFFYDYLRTFCYNTAFTKLLRQIINHLEKANEFYDEVGNILKSMNYLMAIIVSSNKCNESLGINTSVDFYIQIQKFLHTVNELMVNKNVRVTIQNRTVQHISSVVPHLTTRGVFDIKEITHFVITIMENFGSNIVSREKLNFIENIINTRLFEIDECRCVILHKVLIILQEFYLLDFNESVEFDCIVEYIKHCCRIMATIIKFLFPFSALIDIKKPGNQEDFMLIVWRILRPLNCVIMKLLQTQYKECLLDCVTIFYSILDMFSAETFLRYVEEHENVHDAYEMVYELSVLAKDLIVENVFPKVWGQMYTIQRKTTAKIFMFLKEIYTIFFIGESFNKSMWTEFIKCVVLLCMKSNESWNMMEETEKEVIRSTVISIRSLWYEMPNEHKKVFVPDIVGDLLKVAAIDDDEIRAAITTIFIDMMVVSFYTKGNKDNVDKIEGELIRQLDLMLEDNFGDTKFRIDLIDNLEKWGQNDRHFYNMRGQDLFEKLNSLLILLLEYKSIASGCDCIENCMIKITQLIRFLDSIKQYDLYVRYIYKLYNMNMLCDNKVEAALTLLKHAELLNWSNEALPEYLLHGNVNRNCETHLELKELLYSEIADLLDKGCLWEKAIEILKELTSVYESIVYDYQKLSLHHNRLSELYKKINAAGRIENSYYLVNFYGKNFPSYINGEGFIFRDIERRGGFQSKLINSYGSCEIVNKMDDVSELKEENGRYIQIIPVKAIQTSRQILDSKTINHNIKWYYKYNGICKFEYGKKKEVLESKWTKLENTETTRMWVTKKFVESYDILPFLMPFSKVRTISEPVLSSPLDEAIIVIQQMNDDLYETASKVLNNPLESASTLSGQVRGIVNAFVMGGVKNYDVFFTKECYDICNEEEKIKIEELKDLIRRLLVIIEYSLYVHASRANQISLPFHQSLIDGYHQLKKDVEDKFGRITETLLDSTQSIVIREPANEKTTSVTSLSVSSGRETLFKKASQSMLRSPLYTLTSLRSSKTNLLVSDDANHSMDGLNEDNNKKLTTENSFNLSFDNTSSDMIVSPAKYRRPSSNSDIKFRKIPSLYSDKSDSQITSGRNSETKFDNNSTTNDNISNNSKRSSSTTTKACLVTEL</sequence>
<dbReference type="InterPro" id="IPR026791">
    <property type="entry name" value="DOCK"/>
</dbReference>
<keyword evidence="3" id="KW-0963">Cytoplasm</keyword>
<evidence type="ECO:0000259" key="9">
    <source>
        <dbReference type="PROSITE" id="PS50002"/>
    </source>
</evidence>
<dbReference type="GO" id="GO:0007264">
    <property type="term" value="P:small GTPase-mediated signal transduction"/>
    <property type="evidence" value="ECO:0007669"/>
    <property type="project" value="InterPro"/>
</dbReference>
<dbReference type="Gene3D" id="2.60.40.150">
    <property type="entry name" value="C2 domain"/>
    <property type="match status" value="1"/>
</dbReference>
<dbReference type="Pfam" id="PF23554">
    <property type="entry name" value="TPR_DOCK"/>
    <property type="match status" value="1"/>
</dbReference>
<dbReference type="STRING" id="131310.A0A0N5A2G7"/>
<dbReference type="InterPro" id="IPR046773">
    <property type="entry name" value="DOCKER_Lobe_C"/>
</dbReference>